<dbReference type="PANTHER" id="PTHR30043:SF8">
    <property type="entry name" value="ABC TRANSPORTER, PERMEASE PROTEIN CC0363, PUTATIVE-RELATED"/>
    <property type="match status" value="1"/>
</dbReference>
<comment type="caution">
    <text evidence="9">The sequence shown here is derived from an EMBL/GenBank/DDBJ whole genome shotgun (WGS) entry which is preliminary data.</text>
</comment>
<dbReference type="EMBL" id="JALPRK010000003">
    <property type="protein sequence ID" value="MCK8486459.1"/>
    <property type="molecule type" value="Genomic_DNA"/>
</dbReference>
<protein>
    <submittedName>
        <fullName evidence="9">Phosphonate ABC transporter, permease protein PhnE</fullName>
    </submittedName>
</protein>
<evidence type="ECO:0000256" key="3">
    <source>
        <dbReference type="ARBA" id="ARBA00022448"/>
    </source>
</evidence>
<dbReference type="AlphaFoldDB" id="A0A9X1XW67"/>
<evidence type="ECO:0000256" key="4">
    <source>
        <dbReference type="ARBA" id="ARBA00022692"/>
    </source>
</evidence>
<keyword evidence="6 7" id="KW-0472">Membrane</keyword>
<dbReference type="InterPro" id="IPR035906">
    <property type="entry name" value="MetI-like_sf"/>
</dbReference>
<keyword evidence="3 7" id="KW-0813">Transport</keyword>
<feature type="transmembrane region" description="Helical" evidence="7">
    <location>
        <begin position="85"/>
        <end position="108"/>
    </location>
</feature>
<gene>
    <name evidence="9" type="primary">phnE</name>
    <name evidence="9" type="ORF">M0651_04640</name>
</gene>
<feature type="transmembrane region" description="Helical" evidence="7">
    <location>
        <begin position="246"/>
        <end position="267"/>
    </location>
</feature>
<keyword evidence="10" id="KW-1185">Reference proteome</keyword>
<sequence length="272" mass="29932">MTTNANANTWRHKVQKPKKNRYRWLIYLLLLLLYIWAFAGIPFDGIKETAGQITKSILSGLFSPDWDYVYLPDGEDLLRGLLETLTISILGTFVSSLVCLPFAFWSAANRSKPRFASGSGKMLLSFIRTFPEIVMALLFIKAVGPNAFAGVLALGLHSVGMLGKLFADEIENMDHGPTEALVAAGASRLQILWFAVLPQVLPGFLSYTLYRFEINLRSATILGVIGAGGIGTPLIFALSSRDWDRVGIILLGIIVMITLVDWISGALRKKLV</sequence>
<evidence type="ECO:0000256" key="6">
    <source>
        <dbReference type="ARBA" id="ARBA00023136"/>
    </source>
</evidence>
<dbReference type="GO" id="GO:0030313">
    <property type="term" value="C:cell envelope"/>
    <property type="evidence" value="ECO:0007669"/>
    <property type="project" value="UniProtKB-SubCell"/>
</dbReference>
<dbReference type="PROSITE" id="PS50928">
    <property type="entry name" value="ABC_TM1"/>
    <property type="match status" value="1"/>
</dbReference>
<comment type="subcellular location">
    <subcellularLocation>
        <location evidence="2">Cell envelope</location>
    </subcellularLocation>
    <subcellularLocation>
        <location evidence="7">Cell membrane</location>
        <topology evidence="7">Multi-pass membrane protein</topology>
    </subcellularLocation>
    <subcellularLocation>
        <location evidence="1">Membrane</location>
        <topology evidence="1">Multi-pass membrane protein</topology>
    </subcellularLocation>
</comment>
<feature type="domain" description="ABC transmembrane type-1" evidence="8">
    <location>
        <begin position="81"/>
        <end position="264"/>
    </location>
</feature>
<proteinExistence type="inferred from homology"/>
<dbReference type="InterPro" id="IPR000515">
    <property type="entry name" value="MetI-like"/>
</dbReference>
<dbReference type="GO" id="GO:0015416">
    <property type="term" value="F:ABC-type phosphonate transporter activity"/>
    <property type="evidence" value="ECO:0007669"/>
    <property type="project" value="InterPro"/>
</dbReference>
<evidence type="ECO:0000313" key="10">
    <source>
        <dbReference type="Proteomes" id="UP001139534"/>
    </source>
</evidence>
<dbReference type="Pfam" id="PF00528">
    <property type="entry name" value="BPD_transp_1"/>
    <property type="match status" value="1"/>
</dbReference>
<dbReference type="PANTHER" id="PTHR30043">
    <property type="entry name" value="PHOSPHONATES TRANSPORT SYSTEM PERMEASE PROTEIN"/>
    <property type="match status" value="1"/>
</dbReference>
<evidence type="ECO:0000256" key="2">
    <source>
        <dbReference type="ARBA" id="ARBA00004196"/>
    </source>
</evidence>
<evidence type="ECO:0000256" key="1">
    <source>
        <dbReference type="ARBA" id="ARBA00004141"/>
    </source>
</evidence>
<evidence type="ECO:0000256" key="7">
    <source>
        <dbReference type="RuleBase" id="RU363032"/>
    </source>
</evidence>
<organism evidence="9 10">
    <name type="scientific">Paenibacillus mellifer</name>
    <dbReference type="NCBI Taxonomy" id="2937794"/>
    <lineage>
        <taxon>Bacteria</taxon>
        <taxon>Bacillati</taxon>
        <taxon>Bacillota</taxon>
        <taxon>Bacilli</taxon>
        <taxon>Bacillales</taxon>
        <taxon>Paenibacillaceae</taxon>
        <taxon>Paenibacillus</taxon>
    </lineage>
</organism>
<dbReference type="GO" id="GO:0005886">
    <property type="term" value="C:plasma membrane"/>
    <property type="evidence" value="ECO:0007669"/>
    <property type="project" value="UniProtKB-SubCell"/>
</dbReference>
<keyword evidence="4 7" id="KW-0812">Transmembrane</keyword>
<dbReference type="NCBIfam" id="TIGR01097">
    <property type="entry name" value="PhnE"/>
    <property type="match status" value="1"/>
</dbReference>
<dbReference type="RefSeq" id="WP_248550682.1">
    <property type="nucleotide sequence ID" value="NZ_JALPRK010000003.1"/>
</dbReference>
<dbReference type="Gene3D" id="1.10.3720.10">
    <property type="entry name" value="MetI-like"/>
    <property type="match status" value="1"/>
</dbReference>
<feature type="transmembrane region" description="Helical" evidence="7">
    <location>
        <begin position="221"/>
        <end position="240"/>
    </location>
</feature>
<keyword evidence="5 7" id="KW-1133">Transmembrane helix</keyword>
<dbReference type="Proteomes" id="UP001139534">
    <property type="component" value="Unassembled WGS sequence"/>
</dbReference>
<feature type="transmembrane region" description="Helical" evidence="7">
    <location>
        <begin position="129"/>
        <end position="156"/>
    </location>
</feature>
<feature type="transmembrane region" description="Helical" evidence="7">
    <location>
        <begin position="24"/>
        <end position="43"/>
    </location>
</feature>
<accession>A0A9X1XW67</accession>
<feature type="transmembrane region" description="Helical" evidence="7">
    <location>
        <begin position="191"/>
        <end position="209"/>
    </location>
</feature>
<evidence type="ECO:0000259" key="8">
    <source>
        <dbReference type="PROSITE" id="PS50928"/>
    </source>
</evidence>
<dbReference type="SUPFAM" id="SSF161098">
    <property type="entry name" value="MetI-like"/>
    <property type="match status" value="1"/>
</dbReference>
<dbReference type="InterPro" id="IPR005769">
    <property type="entry name" value="PhnE/PtxC"/>
</dbReference>
<reference evidence="9" key="1">
    <citation type="submission" date="2022-04" db="EMBL/GenBank/DDBJ databases">
        <authorList>
            <person name="Seo M.-J."/>
        </authorList>
    </citation>
    <scope>NUCLEOTIDE SEQUENCE</scope>
    <source>
        <strain evidence="9">MBLB2552</strain>
    </source>
</reference>
<comment type="similarity">
    <text evidence="7">Belongs to the binding-protein-dependent transport system permease family.</text>
</comment>
<name>A0A9X1XW67_9BACL</name>
<evidence type="ECO:0000313" key="9">
    <source>
        <dbReference type="EMBL" id="MCK8486459.1"/>
    </source>
</evidence>
<evidence type="ECO:0000256" key="5">
    <source>
        <dbReference type="ARBA" id="ARBA00022989"/>
    </source>
</evidence>
<dbReference type="CDD" id="cd06261">
    <property type="entry name" value="TM_PBP2"/>
    <property type="match status" value="1"/>
</dbReference>